<evidence type="ECO:0000256" key="1">
    <source>
        <dbReference type="SAM" id="Coils"/>
    </source>
</evidence>
<dbReference type="CDD" id="cd09212">
    <property type="entry name" value="PUB"/>
    <property type="match status" value="1"/>
</dbReference>
<evidence type="ECO:0000313" key="4">
    <source>
        <dbReference type="EMBL" id="OSX60226.1"/>
    </source>
</evidence>
<dbReference type="SUPFAM" id="SSF143503">
    <property type="entry name" value="PUG domain-like"/>
    <property type="match status" value="1"/>
</dbReference>
<protein>
    <recommendedName>
        <fullName evidence="3">PUB domain-containing protein</fullName>
    </recommendedName>
</protein>
<feature type="compositionally biased region" description="Basic and acidic residues" evidence="2">
    <location>
        <begin position="190"/>
        <end position="206"/>
    </location>
</feature>
<dbReference type="InterPro" id="IPR018997">
    <property type="entry name" value="PUB_domain"/>
</dbReference>
<evidence type="ECO:0000313" key="5">
    <source>
        <dbReference type="Proteomes" id="UP000194127"/>
    </source>
</evidence>
<accession>A0A1X6MVH5</accession>
<dbReference type="Proteomes" id="UP000194127">
    <property type="component" value="Unassembled WGS sequence"/>
</dbReference>
<dbReference type="GO" id="GO:0005737">
    <property type="term" value="C:cytoplasm"/>
    <property type="evidence" value="ECO:0007669"/>
    <property type="project" value="TreeGrafter"/>
</dbReference>
<dbReference type="EMBL" id="KZ110600">
    <property type="protein sequence ID" value="OSX60226.1"/>
    <property type="molecule type" value="Genomic_DNA"/>
</dbReference>
<organism evidence="4 5">
    <name type="scientific">Postia placenta MAD-698-R-SB12</name>
    <dbReference type="NCBI Taxonomy" id="670580"/>
    <lineage>
        <taxon>Eukaryota</taxon>
        <taxon>Fungi</taxon>
        <taxon>Dikarya</taxon>
        <taxon>Basidiomycota</taxon>
        <taxon>Agaricomycotina</taxon>
        <taxon>Agaricomycetes</taxon>
        <taxon>Polyporales</taxon>
        <taxon>Adustoporiaceae</taxon>
        <taxon>Rhodonia</taxon>
    </lineage>
</organism>
<keyword evidence="1" id="KW-0175">Coiled coil</keyword>
<dbReference type="OrthoDB" id="49605at2759"/>
<gene>
    <name evidence="4" type="ORF">POSPLADRAFT_1058403</name>
</gene>
<proteinExistence type="predicted"/>
<keyword evidence="5" id="KW-1185">Reference proteome</keyword>
<name>A0A1X6MVH5_9APHY</name>
<dbReference type="GeneID" id="36325984"/>
<dbReference type="PANTHER" id="PTHR23153">
    <property type="entry name" value="UBX-RELATED"/>
    <property type="match status" value="1"/>
</dbReference>
<reference evidence="4 5" key="1">
    <citation type="submission" date="2017-04" db="EMBL/GenBank/DDBJ databases">
        <title>Genome Sequence of the Model Brown-Rot Fungus Postia placenta SB12.</title>
        <authorList>
            <consortium name="DOE Joint Genome Institute"/>
            <person name="Gaskell J."/>
            <person name="Kersten P."/>
            <person name="Larrondo L.F."/>
            <person name="Canessa P."/>
            <person name="Martinez D."/>
            <person name="Hibbett D."/>
            <person name="Schmoll M."/>
            <person name="Kubicek C.P."/>
            <person name="Martinez A.T."/>
            <person name="Yadav J."/>
            <person name="Master E."/>
            <person name="Magnuson J.K."/>
            <person name="James T."/>
            <person name="Yaver D."/>
            <person name="Berka R."/>
            <person name="Labutti K."/>
            <person name="Lipzen A."/>
            <person name="Aerts A."/>
            <person name="Barry K."/>
            <person name="Henrissat B."/>
            <person name="Blanchette R."/>
            <person name="Grigoriev I."/>
            <person name="Cullen D."/>
        </authorList>
    </citation>
    <scope>NUCLEOTIDE SEQUENCE [LARGE SCALE GENOMIC DNA]</scope>
    <source>
        <strain evidence="4 5">MAD-698-R-SB12</strain>
    </source>
</reference>
<dbReference type="Pfam" id="PF09409">
    <property type="entry name" value="PUB"/>
    <property type="match status" value="1"/>
</dbReference>
<sequence length="244" mass="28231">MATSYRTPNRDEVMQAIERRLEGIRLERPRGALYVDFDEDHPRRRHFRRLIDPGIIRSNSTEVTLKALQTMKTLAENILRSPDEVKFHRIKPTNAKILELLINPPGVVEYIREMGFNPEVDEVEWQPYYVFHMKRLDDLKMGLAIINETIERESPKQEREERALEEAKAAEAKAKQKIMLKFQDDRLSVRARATRERRGGVADDIPRLPPKSKKSPAVVKTLADLRRDSKALDDGESSGEHEPA</sequence>
<evidence type="ECO:0000256" key="2">
    <source>
        <dbReference type="SAM" id="MobiDB-lite"/>
    </source>
</evidence>
<dbReference type="AlphaFoldDB" id="A0A1X6MVH5"/>
<dbReference type="STRING" id="670580.A0A1X6MVH5"/>
<dbReference type="RefSeq" id="XP_024337020.1">
    <property type="nucleotide sequence ID" value="XM_024481034.1"/>
</dbReference>
<dbReference type="Gene3D" id="1.20.58.2190">
    <property type="match status" value="1"/>
</dbReference>
<feature type="region of interest" description="Disordered" evidence="2">
    <location>
        <begin position="190"/>
        <end position="244"/>
    </location>
</feature>
<dbReference type="InterPro" id="IPR036339">
    <property type="entry name" value="PUB-like_dom_sf"/>
</dbReference>
<feature type="compositionally biased region" description="Basic and acidic residues" evidence="2">
    <location>
        <begin position="223"/>
        <end position="244"/>
    </location>
</feature>
<feature type="coiled-coil region" evidence="1">
    <location>
        <begin position="147"/>
        <end position="177"/>
    </location>
</feature>
<evidence type="ECO:0000259" key="3">
    <source>
        <dbReference type="Pfam" id="PF09409"/>
    </source>
</evidence>
<dbReference type="PANTHER" id="PTHR23153:SF38">
    <property type="entry name" value="UBX DOMAIN-CONTAINING PROTEIN 6"/>
    <property type="match status" value="1"/>
</dbReference>
<feature type="domain" description="PUB" evidence="3">
    <location>
        <begin position="62"/>
        <end position="140"/>
    </location>
</feature>